<comment type="caution">
    <text evidence="1">The sequence shown here is derived from an EMBL/GenBank/DDBJ whole genome shotgun (WGS) entry which is preliminary data.</text>
</comment>
<dbReference type="EMBL" id="JAINUF010000004">
    <property type="protein sequence ID" value="KAJ8363394.1"/>
    <property type="molecule type" value="Genomic_DNA"/>
</dbReference>
<evidence type="ECO:0000313" key="2">
    <source>
        <dbReference type="Proteomes" id="UP001152622"/>
    </source>
</evidence>
<dbReference type="AlphaFoldDB" id="A0A9Q1J1J4"/>
<organism evidence="1 2">
    <name type="scientific">Synaphobranchus kaupii</name>
    <name type="common">Kaup's arrowtooth eel</name>
    <dbReference type="NCBI Taxonomy" id="118154"/>
    <lineage>
        <taxon>Eukaryota</taxon>
        <taxon>Metazoa</taxon>
        <taxon>Chordata</taxon>
        <taxon>Craniata</taxon>
        <taxon>Vertebrata</taxon>
        <taxon>Euteleostomi</taxon>
        <taxon>Actinopterygii</taxon>
        <taxon>Neopterygii</taxon>
        <taxon>Teleostei</taxon>
        <taxon>Anguilliformes</taxon>
        <taxon>Synaphobranchidae</taxon>
        <taxon>Synaphobranchus</taxon>
    </lineage>
</organism>
<keyword evidence="2" id="KW-1185">Reference proteome</keyword>
<sequence>MTERGSLLLSKSKLELWVTTARLLPHAHRSTSTTLRLAGWVRGTQGRLLWQPITPVRQVGPVAVWLGDWDSGSPGLHAAEHKGRKGPHNDWRSLRPCRAPPIPPSSLSLRCPLFLFLPVTTVHQQRISHKHIHLQQSPALICLPDSTQTTQRSLQYPA</sequence>
<accession>A0A9Q1J1J4</accession>
<evidence type="ECO:0000313" key="1">
    <source>
        <dbReference type="EMBL" id="KAJ8363394.1"/>
    </source>
</evidence>
<protein>
    <submittedName>
        <fullName evidence="1">Uncharacterized protein</fullName>
    </submittedName>
</protein>
<reference evidence="1" key="1">
    <citation type="journal article" date="2023" name="Science">
        <title>Genome structures resolve the early diversification of teleost fishes.</title>
        <authorList>
            <person name="Parey E."/>
            <person name="Louis A."/>
            <person name="Montfort J."/>
            <person name="Bouchez O."/>
            <person name="Roques C."/>
            <person name="Iampietro C."/>
            <person name="Lluch J."/>
            <person name="Castinel A."/>
            <person name="Donnadieu C."/>
            <person name="Desvignes T."/>
            <person name="Floi Bucao C."/>
            <person name="Jouanno E."/>
            <person name="Wen M."/>
            <person name="Mejri S."/>
            <person name="Dirks R."/>
            <person name="Jansen H."/>
            <person name="Henkel C."/>
            <person name="Chen W.J."/>
            <person name="Zahm M."/>
            <person name="Cabau C."/>
            <person name="Klopp C."/>
            <person name="Thompson A.W."/>
            <person name="Robinson-Rechavi M."/>
            <person name="Braasch I."/>
            <person name="Lecointre G."/>
            <person name="Bobe J."/>
            <person name="Postlethwait J.H."/>
            <person name="Berthelot C."/>
            <person name="Roest Crollius H."/>
            <person name="Guiguen Y."/>
        </authorList>
    </citation>
    <scope>NUCLEOTIDE SEQUENCE</scope>
    <source>
        <strain evidence="1">WJC10195</strain>
    </source>
</reference>
<proteinExistence type="predicted"/>
<gene>
    <name evidence="1" type="ORF">SKAU_G00122250</name>
</gene>
<name>A0A9Q1J1J4_SYNKA</name>
<dbReference type="Proteomes" id="UP001152622">
    <property type="component" value="Chromosome 4"/>
</dbReference>